<evidence type="ECO:0000256" key="1">
    <source>
        <dbReference type="ARBA" id="ARBA00001974"/>
    </source>
</evidence>
<keyword evidence="5 6" id="KW-0560">Oxidoreductase</keyword>
<proteinExistence type="inferred from homology"/>
<dbReference type="Pfam" id="PF02219">
    <property type="entry name" value="MTHFR"/>
    <property type="match status" value="1"/>
</dbReference>
<keyword evidence="4 6" id="KW-0274">FAD</keyword>
<name>A0ABP9V9T0_9DEIO</name>
<dbReference type="EMBL" id="BAABRN010000017">
    <property type="protein sequence ID" value="GAA5502021.1"/>
    <property type="molecule type" value="Genomic_DNA"/>
</dbReference>
<keyword evidence="3 6" id="KW-0285">Flavoprotein</keyword>
<gene>
    <name evidence="7" type="ORF">Dxin01_01760</name>
</gene>
<evidence type="ECO:0000256" key="3">
    <source>
        <dbReference type="ARBA" id="ARBA00022630"/>
    </source>
</evidence>
<evidence type="ECO:0000313" key="8">
    <source>
        <dbReference type="Proteomes" id="UP001458946"/>
    </source>
</evidence>
<dbReference type="RefSeq" id="WP_353541992.1">
    <property type="nucleotide sequence ID" value="NZ_BAABRN010000017.1"/>
</dbReference>
<comment type="pathway">
    <text evidence="2 6">One-carbon metabolism; tetrahydrofolate interconversion.</text>
</comment>
<evidence type="ECO:0000313" key="7">
    <source>
        <dbReference type="EMBL" id="GAA5502021.1"/>
    </source>
</evidence>
<accession>A0ABP9V9T0</accession>
<dbReference type="Gene3D" id="3.20.20.220">
    <property type="match status" value="1"/>
</dbReference>
<organism evidence="7 8">
    <name type="scientific">Deinococcus xinjiangensis</name>
    <dbReference type="NCBI Taxonomy" id="457454"/>
    <lineage>
        <taxon>Bacteria</taxon>
        <taxon>Thermotogati</taxon>
        <taxon>Deinococcota</taxon>
        <taxon>Deinococci</taxon>
        <taxon>Deinococcales</taxon>
        <taxon>Deinococcaceae</taxon>
        <taxon>Deinococcus</taxon>
    </lineage>
</organism>
<comment type="caution">
    <text evidence="7">The sequence shown here is derived from an EMBL/GenBank/DDBJ whole genome shotgun (WGS) entry which is preliminary data.</text>
</comment>
<sequence length="247" mass="28252">MTTRISLELVPRSRSGLRAEIAEVQTNFPNVDTINIPDLTRFSTRSWEGCAFARPHFRAIPHIRAIDLNPKEALSMAGPIVAHGIEEVLIVTGDAPSDMNRRVYHVDAEQAIRRFARELPHVRIYAGLDPYRQSFAHERDYMERKLEAGAVGFFTQPFFDMRLMDAYADLVPEGAEVWWGVTNVTTEGSMNYWATRNAAVYPRHFELSLDWNRRLAADALQFAKDRGQHVYFQPIRTDVVEYLGGIL</sequence>
<evidence type="ECO:0000256" key="4">
    <source>
        <dbReference type="ARBA" id="ARBA00022827"/>
    </source>
</evidence>
<evidence type="ECO:0000256" key="6">
    <source>
        <dbReference type="RuleBase" id="RU003862"/>
    </source>
</evidence>
<evidence type="ECO:0000256" key="2">
    <source>
        <dbReference type="ARBA" id="ARBA00004777"/>
    </source>
</evidence>
<dbReference type="InterPro" id="IPR003171">
    <property type="entry name" value="Mehydrof_redctse-like"/>
</dbReference>
<comment type="cofactor">
    <cofactor evidence="1 6">
        <name>FAD</name>
        <dbReference type="ChEBI" id="CHEBI:57692"/>
    </cofactor>
</comment>
<dbReference type="Proteomes" id="UP001458946">
    <property type="component" value="Unassembled WGS sequence"/>
</dbReference>
<dbReference type="InterPro" id="IPR029041">
    <property type="entry name" value="FAD-linked_oxidoreductase-like"/>
</dbReference>
<protein>
    <recommendedName>
        <fullName evidence="6">Methylenetetrahydrofolate reductase</fullName>
    </recommendedName>
</protein>
<dbReference type="SUPFAM" id="SSF51730">
    <property type="entry name" value="FAD-linked oxidoreductase"/>
    <property type="match status" value="1"/>
</dbReference>
<comment type="similarity">
    <text evidence="6">Belongs to the methylenetetrahydrofolate reductase family.</text>
</comment>
<reference evidence="7 8" key="1">
    <citation type="submission" date="2024-02" db="EMBL/GenBank/DDBJ databases">
        <title>Deinococcus xinjiangensis NBRC 107630.</title>
        <authorList>
            <person name="Ichikawa N."/>
            <person name="Katano-Makiyama Y."/>
            <person name="Hidaka K."/>
        </authorList>
    </citation>
    <scope>NUCLEOTIDE SEQUENCE [LARGE SCALE GENOMIC DNA]</scope>
    <source>
        <strain evidence="7 8">NBRC 107630</strain>
    </source>
</reference>
<evidence type="ECO:0000256" key="5">
    <source>
        <dbReference type="ARBA" id="ARBA00023002"/>
    </source>
</evidence>
<keyword evidence="8" id="KW-1185">Reference proteome</keyword>